<feature type="domain" description="TIR" evidence="3">
    <location>
        <begin position="5"/>
        <end position="112"/>
    </location>
</feature>
<keyword evidence="5" id="KW-1185">Reference proteome</keyword>
<feature type="compositionally biased region" description="Pro residues" evidence="1">
    <location>
        <begin position="497"/>
        <end position="510"/>
    </location>
</feature>
<feature type="transmembrane region" description="Helical" evidence="2">
    <location>
        <begin position="166"/>
        <end position="186"/>
    </location>
</feature>
<keyword evidence="2" id="KW-1133">Transmembrane helix</keyword>
<dbReference type="Pfam" id="PF13676">
    <property type="entry name" value="TIR_2"/>
    <property type="match status" value="1"/>
</dbReference>
<sequence length="510" mass="56042">MQKLFVSYRRKESQDFTGRMFDRLQGYYGPNSVFMDVDDLLAGKDYRTQIARIIQQCDVVLVVIGEQWLDIVDDFGKRRLDNPDDQLRIEVETAVEQGKSLVPVLIHGASLPPSERLPESIAGVASCDPIPIDSGVPFNSDVKKLIDRLAKSHGILSPDSRFPLELILIPMGILLVGIGVASLSLLPGDADFMLWQLPLPDVRFEQMGLTESDLGMAAYSRALLDMILYCTLPLAVGPVLIVVGKRWCCLTQESTARRAHFSSGIGRRRAPKSTSAVVSLACGLASMGLGVLATIPAILFGVWAVLTTGRRHGWVRGRSLAIIGMLTGMLGIVTTLSIQLPYWKFYRWLREMDSARIALDQKDSETALTSYRLASQLFEPQTDESDIALVNFARALGVQGKHQDAVDVLSPILAVRESVYNSSDPIDASQEQRDILRNAYQIRGNALQQLGDSEGASTDMRASESVGGSSSSFLDRLFDAIPKFDDRDEARKEPQSEVPPPPLPIPDVDA</sequence>
<feature type="transmembrane region" description="Helical" evidence="2">
    <location>
        <begin position="318"/>
        <end position="342"/>
    </location>
</feature>
<dbReference type="InterPro" id="IPR011990">
    <property type="entry name" value="TPR-like_helical_dom_sf"/>
</dbReference>
<dbReference type="RefSeq" id="WP_197231778.1">
    <property type="nucleotide sequence ID" value="NZ_SJPV01000017.1"/>
</dbReference>
<dbReference type="Gene3D" id="3.40.50.10140">
    <property type="entry name" value="Toll/interleukin-1 receptor homology (TIR) domain"/>
    <property type="match status" value="1"/>
</dbReference>
<evidence type="ECO:0000313" key="5">
    <source>
        <dbReference type="Proteomes" id="UP000319143"/>
    </source>
</evidence>
<organism evidence="4 5">
    <name type="scientific">Novipirellula artificiosorum</name>
    <dbReference type="NCBI Taxonomy" id="2528016"/>
    <lineage>
        <taxon>Bacteria</taxon>
        <taxon>Pseudomonadati</taxon>
        <taxon>Planctomycetota</taxon>
        <taxon>Planctomycetia</taxon>
        <taxon>Pirellulales</taxon>
        <taxon>Pirellulaceae</taxon>
        <taxon>Novipirellula</taxon>
    </lineage>
</organism>
<proteinExistence type="predicted"/>
<keyword evidence="2" id="KW-0812">Transmembrane</keyword>
<comment type="caution">
    <text evidence="4">The sequence shown here is derived from an EMBL/GenBank/DDBJ whole genome shotgun (WGS) entry which is preliminary data.</text>
</comment>
<dbReference type="SUPFAM" id="SSF48452">
    <property type="entry name" value="TPR-like"/>
    <property type="match status" value="1"/>
</dbReference>
<feature type="region of interest" description="Disordered" evidence="1">
    <location>
        <begin position="450"/>
        <end position="510"/>
    </location>
</feature>
<reference evidence="4 5" key="1">
    <citation type="submission" date="2019-02" db="EMBL/GenBank/DDBJ databases">
        <title>Deep-cultivation of Planctomycetes and their phenomic and genomic characterization uncovers novel biology.</title>
        <authorList>
            <person name="Wiegand S."/>
            <person name="Jogler M."/>
            <person name="Boedeker C."/>
            <person name="Pinto D."/>
            <person name="Vollmers J."/>
            <person name="Rivas-Marin E."/>
            <person name="Kohn T."/>
            <person name="Peeters S.H."/>
            <person name="Heuer A."/>
            <person name="Rast P."/>
            <person name="Oberbeckmann S."/>
            <person name="Bunk B."/>
            <person name="Jeske O."/>
            <person name="Meyerdierks A."/>
            <person name="Storesund J.E."/>
            <person name="Kallscheuer N."/>
            <person name="Luecker S."/>
            <person name="Lage O.M."/>
            <person name="Pohl T."/>
            <person name="Merkel B.J."/>
            <person name="Hornburger P."/>
            <person name="Mueller R.-W."/>
            <person name="Bruemmer F."/>
            <person name="Labrenz M."/>
            <person name="Spormann A.M."/>
            <person name="Op Den Camp H."/>
            <person name="Overmann J."/>
            <person name="Amann R."/>
            <person name="Jetten M.S.M."/>
            <person name="Mascher T."/>
            <person name="Medema M.H."/>
            <person name="Devos D.P."/>
            <person name="Kaster A.-K."/>
            <person name="Ovreas L."/>
            <person name="Rohde M."/>
            <person name="Galperin M.Y."/>
            <person name="Jogler C."/>
        </authorList>
    </citation>
    <scope>NUCLEOTIDE SEQUENCE [LARGE SCALE GENOMIC DNA]</scope>
    <source>
        <strain evidence="4 5">Poly41</strain>
    </source>
</reference>
<feature type="transmembrane region" description="Helical" evidence="2">
    <location>
        <begin position="226"/>
        <end position="248"/>
    </location>
</feature>
<dbReference type="EMBL" id="SJPV01000017">
    <property type="protein sequence ID" value="TWU31319.1"/>
    <property type="molecule type" value="Genomic_DNA"/>
</dbReference>
<feature type="compositionally biased region" description="Basic and acidic residues" evidence="1">
    <location>
        <begin position="476"/>
        <end position="495"/>
    </location>
</feature>
<dbReference type="AlphaFoldDB" id="A0A5C6D8Y5"/>
<dbReference type="SUPFAM" id="SSF52200">
    <property type="entry name" value="Toll/Interleukin receptor TIR domain"/>
    <property type="match status" value="1"/>
</dbReference>
<dbReference type="GO" id="GO:0007165">
    <property type="term" value="P:signal transduction"/>
    <property type="evidence" value="ECO:0007669"/>
    <property type="project" value="InterPro"/>
</dbReference>
<keyword evidence="2" id="KW-0472">Membrane</keyword>
<dbReference type="Gene3D" id="1.25.40.10">
    <property type="entry name" value="Tetratricopeptide repeat domain"/>
    <property type="match status" value="1"/>
</dbReference>
<feature type="compositionally biased region" description="Low complexity" evidence="1">
    <location>
        <begin position="463"/>
        <end position="472"/>
    </location>
</feature>
<dbReference type="InterPro" id="IPR000157">
    <property type="entry name" value="TIR_dom"/>
</dbReference>
<feature type="transmembrane region" description="Helical" evidence="2">
    <location>
        <begin position="277"/>
        <end position="306"/>
    </location>
</feature>
<evidence type="ECO:0000256" key="2">
    <source>
        <dbReference type="SAM" id="Phobius"/>
    </source>
</evidence>
<evidence type="ECO:0000313" key="4">
    <source>
        <dbReference type="EMBL" id="TWU31319.1"/>
    </source>
</evidence>
<dbReference type="InterPro" id="IPR035897">
    <property type="entry name" value="Toll_tir_struct_dom_sf"/>
</dbReference>
<evidence type="ECO:0000256" key="1">
    <source>
        <dbReference type="SAM" id="MobiDB-lite"/>
    </source>
</evidence>
<evidence type="ECO:0000259" key="3">
    <source>
        <dbReference type="Pfam" id="PF13676"/>
    </source>
</evidence>
<name>A0A5C6D8Y5_9BACT</name>
<dbReference type="Proteomes" id="UP000319143">
    <property type="component" value="Unassembled WGS sequence"/>
</dbReference>
<gene>
    <name evidence="4" type="ORF">Poly41_61880</name>
</gene>
<protein>
    <recommendedName>
        <fullName evidence="3">TIR domain-containing protein</fullName>
    </recommendedName>
</protein>
<accession>A0A5C6D8Y5</accession>